<evidence type="ECO:0000313" key="1">
    <source>
        <dbReference type="EMBL" id="SVE20578.1"/>
    </source>
</evidence>
<proteinExistence type="predicted"/>
<reference evidence="1" key="1">
    <citation type="submission" date="2018-05" db="EMBL/GenBank/DDBJ databases">
        <authorList>
            <person name="Lanie J.A."/>
            <person name="Ng W.-L."/>
            <person name="Kazmierczak K.M."/>
            <person name="Andrzejewski T.M."/>
            <person name="Davidsen T.M."/>
            <person name="Wayne K.J."/>
            <person name="Tettelin H."/>
            <person name="Glass J.I."/>
            <person name="Rusch D."/>
            <person name="Podicherti R."/>
            <person name="Tsui H.-C.T."/>
            <person name="Winkler M.E."/>
        </authorList>
    </citation>
    <scope>NUCLEOTIDE SEQUENCE</scope>
</reference>
<dbReference type="EMBL" id="UINC01201301">
    <property type="protein sequence ID" value="SVE20578.1"/>
    <property type="molecule type" value="Genomic_DNA"/>
</dbReference>
<name>A0A383BMG2_9ZZZZ</name>
<organism evidence="1">
    <name type="scientific">marine metagenome</name>
    <dbReference type="NCBI Taxonomy" id="408172"/>
    <lineage>
        <taxon>unclassified sequences</taxon>
        <taxon>metagenomes</taxon>
        <taxon>ecological metagenomes</taxon>
    </lineage>
</organism>
<gene>
    <name evidence="1" type="ORF">METZ01_LOCUS473432</name>
</gene>
<protein>
    <submittedName>
        <fullName evidence="1">Uncharacterized protein</fullName>
    </submittedName>
</protein>
<sequence length="119" mass="13444">MVFPDTLDVGRESLFKRQPSPHIMRSSTKCNIWAVLLTALMLTSLIQQPAEMSEESVPLEAGRQSSIEAACEGLTFEDMFNYTHATFDIRMNDDWESAYVEAVAWINGTLADQVRLDLE</sequence>
<feature type="non-terminal residue" evidence="1">
    <location>
        <position position="119"/>
    </location>
</feature>
<accession>A0A383BMG2</accession>
<dbReference type="AlphaFoldDB" id="A0A383BMG2"/>